<comment type="caution">
    <text evidence="1">The sequence shown here is derived from an EMBL/GenBank/DDBJ whole genome shotgun (WGS) entry which is preliminary data.</text>
</comment>
<gene>
    <name evidence="1" type="ORF">IAB51_08700</name>
</gene>
<accession>A0A9D1FNN6</accession>
<evidence type="ECO:0000313" key="2">
    <source>
        <dbReference type="Proteomes" id="UP000824002"/>
    </source>
</evidence>
<dbReference type="AlphaFoldDB" id="A0A9D1FNN6"/>
<protein>
    <submittedName>
        <fullName evidence="1">Uncharacterized protein</fullName>
    </submittedName>
</protein>
<name>A0A9D1FNN6_9FIRM</name>
<dbReference type="EMBL" id="DVJP01000056">
    <property type="protein sequence ID" value="HIS76872.1"/>
    <property type="molecule type" value="Genomic_DNA"/>
</dbReference>
<evidence type="ECO:0000313" key="1">
    <source>
        <dbReference type="EMBL" id="HIS76872.1"/>
    </source>
</evidence>
<dbReference type="Proteomes" id="UP000824002">
    <property type="component" value="Unassembled WGS sequence"/>
</dbReference>
<proteinExistence type="predicted"/>
<reference evidence="1" key="2">
    <citation type="journal article" date="2021" name="PeerJ">
        <title>Extensive microbial diversity within the chicken gut microbiome revealed by metagenomics and culture.</title>
        <authorList>
            <person name="Gilroy R."/>
            <person name="Ravi A."/>
            <person name="Getino M."/>
            <person name="Pursley I."/>
            <person name="Horton D.L."/>
            <person name="Alikhan N.F."/>
            <person name="Baker D."/>
            <person name="Gharbi K."/>
            <person name="Hall N."/>
            <person name="Watson M."/>
            <person name="Adriaenssens E.M."/>
            <person name="Foster-Nyarko E."/>
            <person name="Jarju S."/>
            <person name="Secka A."/>
            <person name="Antonio M."/>
            <person name="Oren A."/>
            <person name="Chaudhuri R.R."/>
            <person name="La Ragione R."/>
            <person name="Hildebrand F."/>
            <person name="Pallen M.J."/>
        </authorList>
    </citation>
    <scope>NUCLEOTIDE SEQUENCE</scope>
    <source>
        <strain evidence="1">CHK199-13235</strain>
    </source>
</reference>
<reference evidence="1" key="1">
    <citation type="submission" date="2020-10" db="EMBL/GenBank/DDBJ databases">
        <authorList>
            <person name="Gilroy R."/>
        </authorList>
    </citation>
    <scope>NUCLEOTIDE SEQUENCE</scope>
    <source>
        <strain evidence="1">CHK199-13235</strain>
    </source>
</reference>
<organism evidence="1 2">
    <name type="scientific">Candidatus Merdivicinus excrementipullorum</name>
    <dbReference type="NCBI Taxonomy" id="2840867"/>
    <lineage>
        <taxon>Bacteria</taxon>
        <taxon>Bacillati</taxon>
        <taxon>Bacillota</taxon>
        <taxon>Clostridia</taxon>
        <taxon>Eubacteriales</taxon>
        <taxon>Oscillospiraceae</taxon>
        <taxon>Oscillospiraceae incertae sedis</taxon>
        <taxon>Candidatus Merdivicinus</taxon>
    </lineage>
</organism>
<sequence length="127" mass="14200">MTEAKALICSIVGPGKGAEAVLAAVVERAAGLIADDGDLPVEWNAEQNIFRPMEQESGKKAGTLRKAASRAANKVCDALEQNREQMLRIIGTDPITRPYPQEIILYLAYYVKFRRPYFEFTLEQLNR</sequence>